<gene>
    <name evidence="5" type="ORF">MUN89_07830</name>
</gene>
<dbReference type="PROSITE" id="PS00356">
    <property type="entry name" value="HTH_LACI_1"/>
    <property type="match status" value="1"/>
</dbReference>
<dbReference type="CDD" id="cd01392">
    <property type="entry name" value="HTH_LacI"/>
    <property type="match status" value="1"/>
</dbReference>
<dbReference type="InterPro" id="IPR028082">
    <property type="entry name" value="Peripla_BP_I"/>
</dbReference>
<protein>
    <submittedName>
        <fullName evidence="5">LacI family transcriptional regulator</fullName>
    </submittedName>
</protein>
<dbReference type="SMART" id="SM00354">
    <property type="entry name" value="HTH_LACI"/>
    <property type="match status" value="1"/>
</dbReference>
<evidence type="ECO:0000256" key="1">
    <source>
        <dbReference type="ARBA" id="ARBA00023015"/>
    </source>
</evidence>
<dbReference type="InterPro" id="IPR000843">
    <property type="entry name" value="HTH_LacI"/>
</dbReference>
<dbReference type="Pfam" id="PF13377">
    <property type="entry name" value="Peripla_BP_3"/>
    <property type="match status" value="1"/>
</dbReference>
<dbReference type="InterPro" id="IPR046335">
    <property type="entry name" value="LacI/GalR-like_sensor"/>
</dbReference>
<evidence type="ECO:0000256" key="3">
    <source>
        <dbReference type="ARBA" id="ARBA00023163"/>
    </source>
</evidence>
<dbReference type="InterPro" id="IPR010982">
    <property type="entry name" value="Lambda_DNA-bd_dom_sf"/>
</dbReference>
<evidence type="ECO:0000313" key="6">
    <source>
        <dbReference type="Proteomes" id="UP000831787"/>
    </source>
</evidence>
<dbReference type="Gene3D" id="1.10.260.40">
    <property type="entry name" value="lambda repressor-like DNA-binding domains"/>
    <property type="match status" value="1"/>
</dbReference>
<dbReference type="RefSeq" id="WP_244712710.1">
    <property type="nucleotide sequence ID" value="NZ_CP095073.1"/>
</dbReference>
<evidence type="ECO:0000259" key="4">
    <source>
        <dbReference type="PROSITE" id="PS50932"/>
    </source>
</evidence>
<sequence>MGVTIKDIAKKAGVSYSTVSKALRDSPLVQKPTKNKIMAIAEELGYQPNIAARSLVSKKSWVVGVVWPSVERMTLSALITKVNKELEEKQYTTVLSINEIDSAIQTFQRFQVDAILVFRDQANSPFELEALDTNIPILFYGTQSDQVSPVVDVNRKKAIELAVEHLSKLGHKKMAYIGNLGEKDTLQQEKVQTFQHMLVRKGIESGGIPLLNGLEASEGYRAGRQIIQAASPPTAILSGSYDLTRGLFQALHEAGLSVPQDISIASYDHVPQMLEFDPPVTSVGVPIEKVAEEIAAILLRMIDQTDVQQTYLLDPELAVRTSTRHRINQ</sequence>
<dbReference type="SUPFAM" id="SSF47413">
    <property type="entry name" value="lambda repressor-like DNA-binding domains"/>
    <property type="match status" value="1"/>
</dbReference>
<dbReference type="Proteomes" id="UP000831787">
    <property type="component" value="Chromosome"/>
</dbReference>
<dbReference type="PROSITE" id="PS50932">
    <property type="entry name" value="HTH_LACI_2"/>
    <property type="match status" value="1"/>
</dbReference>
<organism evidence="5 6">
    <name type="scientific">Halobacillus salinarum</name>
    <dbReference type="NCBI Taxonomy" id="2932257"/>
    <lineage>
        <taxon>Bacteria</taxon>
        <taxon>Bacillati</taxon>
        <taxon>Bacillota</taxon>
        <taxon>Bacilli</taxon>
        <taxon>Bacillales</taxon>
        <taxon>Bacillaceae</taxon>
        <taxon>Halobacillus</taxon>
    </lineage>
</organism>
<dbReference type="Pfam" id="PF00356">
    <property type="entry name" value="LacI"/>
    <property type="match status" value="1"/>
</dbReference>
<reference evidence="5 6" key="1">
    <citation type="submission" date="2022-04" db="EMBL/GenBank/DDBJ databases">
        <title>Halobacillus sp. isolated from saltern.</title>
        <authorList>
            <person name="Won M."/>
            <person name="Lee C.-M."/>
            <person name="Woen H.-Y."/>
            <person name="Kwon S.-W."/>
        </authorList>
    </citation>
    <scope>NUCLEOTIDE SEQUENCE [LARGE SCALE GENOMIC DNA]</scope>
    <source>
        <strain evidence="5 6">SSBR10-3</strain>
    </source>
</reference>
<feature type="domain" description="HTH lacI-type" evidence="4">
    <location>
        <begin position="3"/>
        <end position="57"/>
    </location>
</feature>
<keyword evidence="1" id="KW-0805">Transcription regulation</keyword>
<proteinExistence type="predicted"/>
<dbReference type="SUPFAM" id="SSF53822">
    <property type="entry name" value="Periplasmic binding protein-like I"/>
    <property type="match status" value="1"/>
</dbReference>
<keyword evidence="3" id="KW-0804">Transcription</keyword>
<accession>A0ABY4EPN9</accession>
<name>A0ABY4EPN9_9BACI</name>
<dbReference type="PANTHER" id="PTHR30146">
    <property type="entry name" value="LACI-RELATED TRANSCRIPTIONAL REPRESSOR"/>
    <property type="match status" value="1"/>
</dbReference>
<dbReference type="Gene3D" id="3.40.50.2300">
    <property type="match status" value="2"/>
</dbReference>
<evidence type="ECO:0000313" key="5">
    <source>
        <dbReference type="EMBL" id="UOQ45828.1"/>
    </source>
</evidence>
<evidence type="ECO:0000256" key="2">
    <source>
        <dbReference type="ARBA" id="ARBA00023125"/>
    </source>
</evidence>
<keyword evidence="2" id="KW-0238">DNA-binding</keyword>
<dbReference type="EMBL" id="CP095073">
    <property type="protein sequence ID" value="UOQ45828.1"/>
    <property type="molecule type" value="Genomic_DNA"/>
</dbReference>
<dbReference type="PANTHER" id="PTHR30146:SF149">
    <property type="entry name" value="HTH-TYPE TRANSCRIPTIONAL REGULATOR EBGR"/>
    <property type="match status" value="1"/>
</dbReference>
<keyword evidence="6" id="KW-1185">Reference proteome</keyword>